<evidence type="ECO:0000313" key="7">
    <source>
        <dbReference type="Proteomes" id="UP000820818"/>
    </source>
</evidence>
<gene>
    <name evidence="6" type="ORF">GHT06_019231</name>
</gene>
<keyword evidence="7" id="KW-1185">Reference proteome</keyword>
<dbReference type="SUPFAM" id="SSF48371">
    <property type="entry name" value="ARM repeat"/>
    <property type="match status" value="2"/>
</dbReference>
<dbReference type="InterPro" id="IPR011989">
    <property type="entry name" value="ARM-like"/>
</dbReference>
<proteinExistence type="inferred from homology"/>
<dbReference type="Gene3D" id="1.25.10.10">
    <property type="entry name" value="Leucine-rich Repeat Variant"/>
    <property type="match status" value="1"/>
</dbReference>
<reference evidence="6 7" key="1">
    <citation type="submission" date="2022-05" db="EMBL/GenBank/DDBJ databases">
        <title>A multi-omics perspective on studying reproductive biology in Daphnia sinensis.</title>
        <authorList>
            <person name="Jia J."/>
        </authorList>
    </citation>
    <scope>NUCLEOTIDE SEQUENCE [LARGE SCALE GENOMIC DNA]</scope>
    <source>
        <strain evidence="6 7">WSL</strain>
    </source>
</reference>
<organism evidence="6 7">
    <name type="scientific">Daphnia sinensis</name>
    <dbReference type="NCBI Taxonomy" id="1820382"/>
    <lineage>
        <taxon>Eukaryota</taxon>
        <taxon>Metazoa</taxon>
        <taxon>Ecdysozoa</taxon>
        <taxon>Arthropoda</taxon>
        <taxon>Crustacea</taxon>
        <taxon>Branchiopoda</taxon>
        <taxon>Diplostraca</taxon>
        <taxon>Cladocera</taxon>
        <taxon>Anomopoda</taxon>
        <taxon>Daphniidae</taxon>
        <taxon>Daphnia</taxon>
        <taxon>Daphnia similis group</taxon>
    </lineage>
</organism>
<feature type="domain" description="DUF2428" evidence="3">
    <location>
        <begin position="663"/>
        <end position="928"/>
    </location>
</feature>
<evidence type="ECO:0000259" key="5">
    <source>
        <dbReference type="Pfam" id="PF25151"/>
    </source>
</evidence>
<evidence type="ECO:0000259" key="4">
    <source>
        <dbReference type="Pfam" id="PF25150"/>
    </source>
</evidence>
<dbReference type="InterPro" id="IPR016024">
    <property type="entry name" value="ARM-type_fold"/>
</dbReference>
<protein>
    <recommendedName>
        <fullName evidence="8">DUF2428 domain-containing protein</fullName>
    </recommendedName>
</protein>
<dbReference type="Pfam" id="PF10350">
    <property type="entry name" value="DUF2428"/>
    <property type="match status" value="1"/>
</dbReference>
<evidence type="ECO:0000256" key="2">
    <source>
        <dbReference type="ARBA" id="ARBA00022694"/>
    </source>
</evidence>
<dbReference type="InterPro" id="IPR056842">
    <property type="entry name" value="THADA-like_TPR_C"/>
</dbReference>
<evidence type="ECO:0000256" key="1">
    <source>
        <dbReference type="ARBA" id="ARBA00010409"/>
    </source>
</evidence>
<dbReference type="InterPro" id="IPR056843">
    <property type="entry name" value="THADA-like_TPR"/>
</dbReference>
<comment type="similarity">
    <text evidence="1">Belongs to the THADA family.</text>
</comment>
<comment type="caution">
    <text evidence="6">The sequence shown here is derived from an EMBL/GenBank/DDBJ whole genome shotgun (WGS) entry which is preliminary data.</text>
</comment>
<dbReference type="EMBL" id="WJBH02000008">
    <property type="protein sequence ID" value="KAI9553960.1"/>
    <property type="molecule type" value="Genomic_DNA"/>
</dbReference>
<evidence type="ECO:0008006" key="8">
    <source>
        <dbReference type="Google" id="ProtNLM"/>
    </source>
</evidence>
<name>A0AAD5L0G7_9CRUS</name>
<evidence type="ECO:0000313" key="6">
    <source>
        <dbReference type="EMBL" id="KAI9553960.1"/>
    </source>
</evidence>
<dbReference type="InterPro" id="IPR051954">
    <property type="entry name" value="tRNA_methyltransferase_THADA"/>
</dbReference>
<dbReference type="Pfam" id="PF25150">
    <property type="entry name" value="TPR_Trm732"/>
    <property type="match status" value="1"/>
</dbReference>
<dbReference type="GO" id="GO:0030488">
    <property type="term" value="P:tRNA methylation"/>
    <property type="evidence" value="ECO:0007669"/>
    <property type="project" value="TreeGrafter"/>
</dbReference>
<dbReference type="Pfam" id="PF25151">
    <property type="entry name" value="TPR_Trm732_C"/>
    <property type="match status" value="1"/>
</dbReference>
<sequence length="1571" mass="177409">MEADVQKKFNHLVAVTANLSSDVQSEALHVALRGLLKTIQVSKKQGFLLANPPTNFLDMIDSLMQNKELSVDLAIVAGRVNCLTKVFIQNNPSTVEQLTVHALQAVGVPKICLLFGIIDCLPNNMWDVAVAIVAKEIVQLLLTFNSVYFYQMKLFHTWLEHVRNIVNFIPNSSPVWTQILLPQSQAIELIDLHWETSQMRNLSGQCLATICGIWRTFESTSQYANIVAKIALTNLTWQSQSKYLILATLVPFIHFKELLFEYPDTIYAMTVSLTSNPKCLLAAGTALFKALAKHLTPEDWEDYCQSVLLEALNHANPDTQRNAANHWLPCMTLASPVLLMELKQRLRKADRLNWLAYMSLLKLMDQLDENDILLTQQALHHGDEDVRIAAFGILLHKTQKTEIVRAEDWILVKNFLLRNLRCDNSQFKFKLLSTIRFFLIRVLKSCLSRIKTKCGVDEDIENVRQVHDHLLKCLTPSSCYQKKITLLDILCDIHHLFGASDTKAEDLVRGSSLINRSELITLARERWNFTGKESLDRYTICLMDENADVRQKAAQLLQDFFSCPPSPYVQLIYNQGLALCDNPSVQRGACGVTALQLVSHWSLTNASVIPRLTAEFLVGEIYKRFHQLKVDWTASGQAVHGFIGALAKMLQVTYHQNLTVPYTELIALTEMVSCYVLDILSNKSIGSPVIVRPFEDKSSSIDDHMCQDVPAEENGIVFDDLQHELILTRAWLTLKESSNLAVQITTLLLNDERLSKEERVHLVEQCVEIVYQILLRCRHDCPVEAAGDAMGVLSKKCILHQESGIRAIPGKLLRNFLEKLEENSKLGTSDILRPTGMAFLVSKIVSSQSEKSQLDSLLTMATRRLIRIAERPVYTKEGLNDDCHISQPVAIHVLKSLVQDALLNVDLQPELMELTTKLSANLFSHPLWFIRHAAVQLHGAVVASLVGSSSKTTADLFHKLPGLEAFFLDKLAGKIEHIFAGDLIPVLSILNRLSPDYRNEDRNSRFKLRLMALLGHPAIQIRQLVARSLLAFVPLPKTKWVTMQLCEDALTLASRSISATPLHLCIRGASATNSLHGCLLAIHEFINRCREIAISVQDWEMIRNSVATFVPIEKDHPSFYIKLTILKIFKMLKGMAGTPEFFRIYRDESVRQLYYHQPGFSEWLVLTTELVLGEGSLNSVLEAHSMAIQEFLAFYSGLEIVETALRSLTNRFARFSRSSVMANHINSYITYFISHWQTHPSLVPVSLEFIQIRGASALQESETSLREHIDFFLNTCMETRHLGSAVALLAFPTASIVIKEAFTKGLLVDNVDDVAVRLSRCMLNASQPEESLSFRLAAATSLKTTGKALMERAMDNAQLSQNLFFLIMYLIHDEAKEVRTETTFFLTELVTSIKSGPHGLPPLLQMSAEECLEQFAKQVHHWFNERHLIPVVIEMLRDPDLEKEDEVKALYECETQNVFSEEIESIFLLIKIAQSLLGTAECDDNPYVLDIDVQKVVEGAERTVSSIRSFATSRKDTSGWFFIMSMRIYSILSRLGARLSILAMCCPVCKTDSRFVELQNAIDSLIRYKML</sequence>
<dbReference type="InterPro" id="IPR019442">
    <property type="entry name" value="THADA/TRM732_DUF2428"/>
</dbReference>
<dbReference type="PANTHER" id="PTHR14387">
    <property type="entry name" value="THADA/DEATH RECEPTOR INTERACTING PROTEIN"/>
    <property type="match status" value="1"/>
</dbReference>
<feature type="domain" description="tRNA (32-2'-O)-methyltransferase regulator THADA-like TPR repeats region" evidence="4">
    <location>
        <begin position="305"/>
        <end position="493"/>
    </location>
</feature>
<accession>A0AAD5L0G7</accession>
<dbReference type="GO" id="GO:0005829">
    <property type="term" value="C:cytosol"/>
    <property type="evidence" value="ECO:0007669"/>
    <property type="project" value="TreeGrafter"/>
</dbReference>
<keyword evidence="2" id="KW-0819">tRNA processing</keyword>
<dbReference type="Proteomes" id="UP000820818">
    <property type="component" value="Linkage Group LG8"/>
</dbReference>
<evidence type="ECO:0000259" key="3">
    <source>
        <dbReference type="Pfam" id="PF10350"/>
    </source>
</evidence>
<feature type="domain" description="tRNA (32-2'-O)-methyltransferase regulator THADA-like C-terminal TPR repeats region" evidence="5">
    <location>
        <begin position="949"/>
        <end position="1084"/>
    </location>
</feature>
<dbReference type="PANTHER" id="PTHR14387:SF0">
    <property type="entry name" value="DUF2428 DOMAIN-CONTAINING PROTEIN"/>
    <property type="match status" value="1"/>
</dbReference>